<organism evidence="10 11">
    <name type="scientific">Candidatus Odyssella acanthamoebae</name>
    <dbReference type="NCBI Taxonomy" id="91604"/>
    <lineage>
        <taxon>Bacteria</taxon>
        <taxon>Pseudomonadati</taxon>
        <taxon>Pseudomonadota</taxon>
        <taxon>Alphaproteobacteria</taxon>
        <taxon>Holosporales</taxon>
        <taxon>Candidatus Paracaedibacteraceae</taxon>
        <taxon>Candidatus Odyssella</taxon>
    </lineage>
</organism>
<evidence type="ECO:0000256" key="8">
    <source>
        <dbReference type="ARBA" id="ARBA00023014"/>
    </source>
</evidence>
<feature type="binding site" evidence="9">
    <location>
        <begin position="101"/>
        <end position="108"/>
    </location>
    <ligand>
        <name>ATP</name>
        <dbReference type="ChEBI" id="CHEBI:30616"/>
    </ligand>
</feature>
<reference evidence="10 11" key="1">
    <citation type="submission" date="2014-07" db="EMBL/GenBank/DDBJ databases">
        <title>Comparative genomic insights into amoeba endosymbionts belonging to the families of Holosporaceae and Candidatus Midichloriaceae within Rickettsiales.</title>
        <authorList>
            <person name="Wang Z."/>
            <person name="Wu M."/>
        </authorList>
    </citation>
    <scope>NUCLEOTIDE SEQUENCE [LARGE SCALE GENOMIC DNA]</scope>
    <source>
        <strain evidence="10">PRA3</strain>
    </source>
</reference>
<dbReference type="SUPFAM" id="SSF52540">
    <property type="entry name" value="P-loop containing nucleoside triphosphate hydrolases"/>
    <property type="match status" value="1"/>
</dbReference>
<keyword evidence="5 9" id="KW-0067">ATP-binding</keyword>
<accession>A0A077AYP3</accession>
<comment type="cofactor">
    <cofactor evidence="1">
        <name>[4Fe-4S] cluster</name>
        <dbReference type="ChEBI" id="CHEBI:49883"/>
    </cofactor>
</comment>
<dbReference type="AlphaFoldDB" id="A0A077AYP3"/>
<dbReference type="InterPro" id="IPR019591">
    <property type="entry name" value="Mrp/NBP35_ATP-bd"/>
</dbReference>
<evidence type="ECO:0000313" key="11">
    <source>
        <dbReference type="Proteomes" id="UP000028926"/>
    </source>
</evidence>
<keyword evidence="4 9" id="KW-0547">Nucleotide-binding</keyword>
<keyword evidence="6" id="KW-0809">Transit peptide</keyword>
<gene>
    <name evidence="10" type="ORF">ID47_10900</name>
</gene>
<evidence type="ECO:0000256" key="6">
    <source>
        <dbReference type="ARBA" id="ARBA00022946"/>
    </source>
</evidence>
<dbReference type="eggNOG" id="COG0489">
    <property type="taxonomic scope" value="Bacteria"/>
</dbReference>
<dbReference type="GO" id="GO:0046872">
    <property type="term" value="F:metal ion binding"/>
    <property type="evidence" value="ECO:0007669"/>
    <property type="project" value="UniProtKB-KW"/>
</dbReference>
<evidence type="ECO:0000256" key="9">
    <source>
        <dbReference type="HAMAP-Rule" id="MF_02040"/>
    </source>
</evidence>
<dbReference type="FunFam" id="3.40.50.300:FF:000709">
    <property type="entry name" value="Iron-sulfur protein NUBPL isoform X1"/>
    <property type="match status" value="1"/>
</dbReference>
<sequence>MTLNTDGLRDFLTTLIHPQSGRKILDFISSFAVEGGSIRVIFEGPPDQLKFLESIRSMAEASLKQQFSQHKVLCALLASKPGKSPSKILPTVKHIIAIASGKGGVGKSTTTVNLAVAFTQLGYKVGILDADIYGPSLPTMMGLAGKPEVTEDKKLMPMMAHGICCMSIGLLIPPDAPMVWRGPMVQGALMQLLKEVAWGELDLLLIDMPPGTGDVQLSLAQQASLTGAVIVSTPQDIALIDARKAIAMFEKVAVPVLGIIENMSVFTCPHCGHDTHIFSHGGAQATASTLKVPFLGEVPLRLDVRSGADSGQPENIAQPEGEVAHLYRSIATHVLESLPAAAKKSPSIQVMD</sequence>
<evidence type="ECO:0000256" key="2">
    <source>
        <dbReference type="ARBA" id="ARBA00022485"/>
    </source>
</evidence>
<keyword evidence="3 9" id="KW-0479">Metal-binding</keyword>
<keyword evidence="9" id="KW-0378">Hydrolase</keyword>
<keyword evidence="7 9" id="KW-0408">Iron</keyword>
<comment type="function">
    <text evidence="9">Binds and transfers iron-sulfur (Fe-S) clusters to target apoproteins. Can hydrolyze ATP.</text>
</comment>
<evidence type="ECO:0000313" key="10">
    <source>
        <dbReference type="EMBL" id="AIK97124.1"/>
    </source>
</evidence>
<dbReference type="GO" id="GO:0051539">
    <property type="term" value="F:4 iron, 4 sulfur cluster binding"/>
    <property type="evidence" value="ECO:0007669"/>
    <property type="project" value="UniProtKB-KW"/>
</dbReference>
<dbReference type="Gene3D" id="3.40.50.300">
    <property type="entry name" value="P-loop containing nucleotide triphosphate hydrolases"/>
    <property type="match status" value="1"/>
</dbReference>
<dbReference type="InterPro" id="IPR044304">
    <property type="entry name" value="NUBPL-like"/>
</dbReference>
<evidence type="ECO:0000256" key="4">
    <source>
        <dbReference type="ARBA" id="ARBA00022741"/>
    </source>
</evidence>
<evidence type="ECO:0000256" key="1">
    <source>
        <dbReference type="ARBA" id="ARBA00001966"/>
    </source>
</evidence>
<dbReference type="GO" id="GO:0032981">
    <property type="term" value="P:mitochondrial respiratory chain complex I assembly"/>
    <property type="evidence" value="ECO:0007669"/>
    <property type="project" value="UniProtKB-ARBA"/>
</dbReference>
<dbReference type="PANTHER" id="PTHR42961">
    <property type="entry name" value="IRON-SULFUR PROTEIN NUBPL"/>
    <property type="match status" value="1"/>
</dbReference>
<dbReference type="Pfam" id="PF10609">
    <property type="entry name" value="ParA"/>
    <property type="match status" value="1"/>
</dbReference>
<dbReference type="GO" id="GO:0016226">
    <property type="term" value="P:iron-sulfur cluster assembly"/>
    <property type="evidence" value="ECO:0007669"/>
    <property type="project" value="InterPro"/>
</dbReference>
<dbReference type="EMBL" id="CP008941">
    <property type="protein sequence ID" value="AIK97124.1"/>
    <property type="molecule type" value="Genomic_DNA"/>
</dbReference>
<protein>
    <recommendedName>
        <fullName evidence="9">Iron-sulfur cluster carrier protein</fullName>
    </recommendedName>
</protein>
<evidence type="ECO:0000256" key="3">
    <source>
        <dbReference type="ARBA" id="ARBA00022723"/>
    </source>
</evidence>
<evidence type="ECO:0000256" key="7">
    <source>
        <dbReference type="ARBA" id="ARBA00023004"/>
    </source>
</evidence>
<dbReference type="InterPro" id="IPR027417">
    <property type="entry name" value="P-loop_NTPase"/>
</dbReference>
<keyword evidence="11" id="KW-1185">Reference proteome</keyword>
<comment type="subunit">
    <text evidence="9">Homodimer.</text>
</comment>
<dbReference type="CDD" id="cd02037">
    <property type="entry name" value="Mrp_NBP35"/>
    <property type="match status" value="1"/>
</dbReference>
<dbReference type="GO" id="GO:0005524">
    <property type="term" value="F:ATP binding"/>
    <property type="evidence" value="ECO:0007669"/>
    <property type="project" value="UniProtKB-UniRule"/>
</dbReference>
<dbReference type="HAMAP" id="MF_02040">
    <property type="entry name" value="Mrp_NBP35"/>
    <property type="match status" value="1"/>
</dbReference>
<dbReference type="Proteomes" id="UP000028926">
    <property type="component" value="Chromosome"/>
</dbReference>
<keyword evidence="2" id="KW-0004">4Fe-4S</keyword>
<keyword evidence="8 9" id="KW-0411">Iron-sulfur</keyword>
<dbReference type="GO" id="GO:0016887">
    <property type="term" value="F:ATP hydrolysis activity"/>
    <property type="evidence" value="ECO:0007669"/>
    <property type="project" value="UniProtKB-UniRule"/>
</dbReference>
<dbReference type="OrthoDB" id="9809679at2"/>
<dbReference type="InterPro" id="IPR033756">
    <property type="entry name" value="YlxH/NBP35"/>
</dbReference>
<dbReference type="HOGENOM" id="CLU_024839_0_0_5"/>
<dbReference type="GO" id="GO:0140663">
    <property type="term" value="F:ATP-dependent FeS chaperone activity"/>
    <property type="evidence" value="ECO:0007669"/>
    <property type="project" value="InterPro"/>
</dbReference>
<proteinExistence type="inferred from homology"/>
<name>A0A077AYP3_9PROT</name>
<dbReference type="RefSeq" id="WP_038466246.1">
    <property type="nucleotide sequence ID" value="NZ_CP008941.1"/>
</dbReference>
<dbReference type="STRING" id="91604.ID47_10900"/>
<dbReference type="KEGG" id="paca:ID47_10900"/>
<comment type="similarity">
    <text evidence="9">Belongs to the Mrp/NBP35 ATP-binding proteins family.</text>
</comment>
<dbReference type="PANTHER" id="PTHR42961:SF2">
    <property type="entry name" value="IRON-SULFUR PROTEIN NUBPL"/>
    <property type="match status" value="1"/>
</dbReference>
<evidence type="ECO:0000256" key="5">
    <source>
        <dbReference type="ARBA" id="ARBA00022840"/>
    </source>
</evidence>